<dbReference type="Pfam" id="PF00113">
    <property type="entry name" value="Enolase_C"/>
    <property type="match status" value="1"/>
</dbReference>
<dbReference type="Gene3D" id="3.20.20.120">
    <property type="entry name" value="Enolase-like C-terminal domain"/>
    <property type="match status" value="1"/>
</dbReference>
<feature type="domain" description="Enolase C-terminal TIM barrel" evidence="11">
    <location>
        <begin position="142"/>
        <end position="431"/>
    </location>
</feature>
<evidence type="ECO:0000256" key="8">
    <source>
        <dbReference type="ARBA" id="ARBA00022842"/>
    </source>
</evidence>
<organism evidence="13">
    <name type="scientific">bioreactor metagenome</name>
    <dbReference type="NCBI Taxonomy" id="1076179"/>
    <lineage>
        <taxon>unclassified sequences</taxon>
        <taxon>metagenomes</taxon>
        <taxon>ecological metagenomes</taxon>
    </lineage>
</organism>
<evidence type="ECO:0000256" key="1">
    <source>
        <dbReference type="ARBA" id="ARBA00001946"/>
    </source>
</evidence>
<comment type="caution">
    <text evidence="13">The sequence shown here is derived from an EMBL/GenBank/DDBJ whole genome shotgun (WGS) entry which is preliminary data.</text>
</comment>
<dbReference type="SFLD" id="SFLDS00001">
    <property type="entry name" value="Enolase"/>
    <property type="match status" value="1"/>
</dbReference>
<name>A0A644XMA8_9ZZZZ</name>
<evidence type="ECO:0000256" key="9">
    <source>
        <dbReference type="ARBA" id="ARBA00023152"/>
    </source>
</evidence>
<keyword evidence="7" id="KW-0479">Metal-binding</keyword>
<keyword evidence="9" id="KW-0324">Glycolysis</keyword>
<evidence type="ECO:0000259" key="12">
    <source>
        <dbReference type="SMART" id="SM01193"/>
    </source>
</evidence>
<dbReference type="SFLD" id="SFLDF00002">
    <property type="entry name" value="enolase"/>
    <property type="match status" value="1"/>
</dbReference>
<dbReference type="GO" id="GO:0004634">
    <property type="term" value="F:phosphopyruvate hydratase activity"/>
    <property type="evidence" value="ECO:0007669"/>
    <property type="project" value="UniProtKB-EC"/>
</dbReference>
<dbReference type="PRINTS" id="PR00148">
    <property type="entry name" value="ENOLASE"/>
</dbReference>
<dbReference type="AlphaFoldDB" id="A0A644XMA8"/>
<evidence type="ECO:0000256" key="4">
    <source>
        <dbReference type="ARBA" id="ARBA00012058"/>
    </source>
</evidence>
<protein>
    <recommendedName>
        <fullName evidence="4">phosphopyruvate hydratase</fullName>
        <ecNumber evidence="4">4.2.1.11</ecNumber>
    </recommendedName>
</protein>
<comment type="pathway">
    <text evidence="2">Carbohydrate degradation; glycolysis; pyruvate from D-glyceraldehyde 3-phosphate: step 4/5.</text>
</comment>
<keyword evidence="10 13" id="KW-0456">Lyase</keyword>
<evidence type="ECO:0000256" key="10">
    <source>
        <dbReference type="ARBA" id="ARBA00023239"/>
    </source>
</evidence>
<dbReference type="SMART" id="SM01193">
    <property type="entry name" value="Enolase_N"/>
    <property type="match status" value="1"/>
</dbReference>
<evidence type="ECO:0000259" key="11">
    <source>
        <dbReference type="SMART" id="SM01192"/>
    </source>
</evidence>
<evidence type="ECO:0000256" key="5">
    <source>
        <dbReference type="ARBA" id="ARBA00022490"/>
    </source>
</evidence>
<comment type="cofactor">
    <cofactor evidence="1">
        <name>Mg(2+)</name>
        <dbReference type="ChEBI" id="CHEBI:18420"/>
    </cofactor>
</comment>
<dbReference type="InterPro" id="IPR020811">
    <property type="entry name" value="Enolase_N"/>
</dbReference>
<dbReference type="PANTHER" id="PTHR11902:SF1">
    <property type="entry name" value="ENOLASE"/>
    <property type="match status" value="1"/>
</dbReference>
<proteinExistence type="inferred from homology"/>
<evidence type="ECO:0000256" key="2">
    <source>
        <dbReference type="ARBA" id="ARBA00005031"/>
    </source>
</evidence>
<feature type="domain" description="Enolase N-terminal" evidence="12">
    <location>
        <begin position="7"/>
        <end position="137"/>
    </location>
</feature>
<dbReference type="CDD" id="cd03313">
    <property type="entry name" value="enolase"/>
    <property type="match status" value="1"/>
</dbReference>
<evidence type="ECO:0000256" key="7">
    <source>
        <dbReference type="ARBA" id="ARBA00022723"/>
    </source>
</evidence>
<comment type="similarity">
    <text evidence="3">Belongs to the enolase family.</text>
</comment>
<dbReference type="SUPFAM" id="SSF54826">
    <property type="entry name" value="Enolase N-terminal domain-like"/>
    <property type="match status" value="1"/>
</dbReference>
<dbReference type="InterPro" id="IPR036849">
    <property type="entry name" value="Enolase-like_C_sf"/>
</dbReference>
<dbReference type="HAMAP" id="MF_00318">
    <property type="entry name" value="Enolase"/>
    <property type="match status" value="1"/>
</dbReference>
<dbReference type="GO" id="GO:0000287">
    <property type="term" value="F:magnesium ion binding"/>
    <property type="evidence" value="ECO:0007669"/>
    <property type="project" value="InterPro"/>
</dbReference>
<dbReference type="InterPro" id="IPR020809">
    <property type="entry name" value="Enolase_CS"/>
</dbReference>
<dbReference type="EMBL" id="VSSQ01002774">
    <property type="protein sequence ID" value="MPM17320.1"/>
    <property type="molecule type" value="Genomic_DNA"/>
</dbReference>
<dbReference type="SMART" id="SM01192">
    <property type="entry name" value="Enolase_C"/>
    <property type="match status" value="1"/>
</dbReference>
<dbReference type="FunFam" id="3.30.390.10:FF:000001">
    <property type="entry name" value="Enolase"/>
    <property type="match status" value="1"/>
</dbReference>
<dbReference type="InterPro" id="IPR029017">
    <property type="entry name" value="Enolase-like_N"/>
</dbReference>
<dbReference type="UniPathway" id="UPA00109">
    <property type="reaction ID" value="UER00187"/>
</dbReference>
<evidence type="ECO:0000256" key="6">
    <source>
        <dbReference type="ARBA" id="ARBA00022525"/>
    </source>
</evidence>
<dbReference type="Pfam" id="PF03952">
    <property type="entry name" value="Enolase_N"/>
    <property type="match status" value="1"/>
</dbReference>
<gene>
    <name evidence="13" type="primary">eno_23</name>
    <name evidence="13" type="ORF">SDC9_63708</name>
</gene>
<dbReference type="SUPFAM" id="SSF51604">
    <property type="entry name" value="Enolase C-terminal domain-like"/>
    <property type="match status" value="1"/>
</dbReference>
<keyword evidence="8" id="KW-0460">Magnesium</keyword>
<dbReference type="PANTHER" id="PTHR11902">
    <property type="entry name" value="ENOLASE"/>
    <property type="match status" value="1"/>
</dbReference>
<evidence type="ECO:0000313" key="13">
    <source>
        <dbReference type="EMBL" id="MPM17320.1"/>
    </source>
</evidence>
<dbReference type="GO" id="GO:0006096">
    <property type="term" value="P:glycolytic process"/>
    <property type="evidence" value="ECO:0007669"/>
    <property type="project" value="UniProtKB-UniPathway"/>
</dbReference>
<dbReference type="Gene3D" id="3.30.390.10">
    <property type="entry name" value="Enolase-like, N-terminal domain"/>
    <property type="match status" value="1"/>
</dbReference>
<dbReference type="InterPro" id="IPR020810">
    <property type="entry name" value="Enolase_C"/>
</dbReference>
<sequence length="433" mass="46435">MKQIIEIVDVLAREILDSRGNPTVEVEVYLDDGTVGRAAVPSGASTGAFEACELRDGDKGRYLGKGVLTAVQNVNTEIADALLGMNVLDQTEIDKLLIELDGTPNKSRLGANAILGVSLACAKAAAGSLGVSLYNYIGGVNAKTLPVPMMNILNGGAHASNNVDIQEFMVMPVGAGSWSEALRMCAEVFHSLKKVITAQGGSTAVGDEGGFAPNLKRDEDALKLIVSAIEAAGFKPGEDFMIAMDPAVSEWYVDEEGGYYLLPKAKRKMTRQQMVNMWKGFVDKYPIISIEDGMAEEDWEGWAMLTKALGGKVQLVGDDLFVTNVERLRKGIERGVANAILIKVNQIGTLTETLDAIQMANRAGYTAVVSHRSGETEDTTIADLVVAVNAGQIKTGAPSRTDRVAKYNQLLRIEEELGTVARYLGADAFFNLK</sequence>
<dbReference type="NCBIfam" id="TIGR01060">
    <property type="entry name" value="eno"/>
    <property type="match status" value="1"/>
</dbReference>
<accession>A0A644XMA8</accession>
<keyword evidence="6" id="KW-0964">Secreted</keyword>
<dbReference type="PIRSF" id="PIRSF001400">
    <property type="entry name" value="Enolase"/>
    <property type="match status" value="1"/>
</dbReference>
<dbReference type="InterPro" id="IPR000941">
    <property type="entry name" value="Enolase"/>
</dbReference>
<dbReference type="SFLD" id="SFLDG00178">
    <property type="entry name" value="enolase"/>
    <property type="match status" value="1"/>
</dbReference>
<keyword evidence="5" id="KW-0963">Cytoplasm</keyword>
<dbReference type="FunFam" id="3.20.20.120:FF:000001">
    <property type="entry name" value="Enolase"/>
    <property type="match status" value="1"/>
</dbReference>
<dbReference type="EC" id="4.2.1.11" evidence="4"/>
<dbReference type="PROSITE" id="PS00164">
    <property type="entry name" value="ENOLASE"/>
    <property type="match status" value="1"/>
</dbReference>
<reference evidence="13" key="1">
    <citation type="submission" date="2019-08" db="EMBL/GenBank/DDBJ databases">
        <authorList>
            <person name="Kucharzyk K."/>
            <person name="Murdoch R.W."/>
            <person name="Higgins S."/>
            <person name="Loffler F."/>
        </authorList>
    </citation>
    <scope>NUCLEOTIDE SEQUENCE</scope>
</reference>
<dbReference type="GO" id="GO:0000015">
    <property type="term" value="C:phosphopyruvate hydratase complex"/>
    <property type="evidence" value="ECO:0007669"/>
    <property type="project" value="InterPro"/>
</dbReference>
<evidence type="ECO:0000256" key="3">
    <source>
        <dbReference type="ARBA" id="ARBA00009604"/>
    </source>
</evidence>